<dbReference type="RefSeq" id="WP_226540517.1">
    <property type="nucleotide sequence ID" value="NZ_JAJAPW010000001.1"/>
</dbReference>
<dbReference type="EMBL" id="JAJAPW010000001">
    <property type="protein sequence ID" value="MCB4797690.1"/>
    <property type="molecule type" value="Genomic_DNA"/>
</dbReference>
<sequence length="224" mass="26383">MIFKSNFKTISTVLISFFLMHQGFSQDYDILFFDKVKNQSIVNKEGKSPYVYELVREKFIIPEKDKYAKRLTTFYKKAISYKNQAEADSIKIAEFKQASQPIIGLDENEVNYRLKVCRRTLKRVKKYEYVKVIEDDFYYKLKISRSIFKPENVIVGKFKVLGLFYVAKGVNGLTESNLISVEEAKDNNLTKDDFLFNSQFYVIQNLENNLYFMVATDFIKKFPV</sequence>
<dbReference type="AlphaFoldDB" id="A0A9X1HYL8"/>
<accession>A0A9X1HYL8</accession>
<organism evidence="1 2">
    <name type="scientific">Neotamlana laminarinivorans</name>
    <dbReference type="NCBI Taxonomy" id="2883124"/>
    <lineage>
        <taxon>Bacteria</taxon>
        <taxon>Pseudomonadati</taxon>
        <taxon>Bacteroidota</taxon>
        <taxon>Flavobacteriia</taxon>
        <taxon>Flavobacteriales</taxon>
        <taxon>Flavobacteriaceae</taxon>
        <taxon>Neotamlana</taxon>
    </lineage>
</organism>
<evidence type="ECO:0000313" key="2">
    <source>
        <dbReference type="Proteomes" id="UP001139199"/>
    </source>
</evidence>
<gene>
    <name evidence="1" type="ORF">LG649_02465</name>
</gene>
<evidence type="ECO:0000313" key="1">
    <source>
        <dbReference type="EMBL" id="MCB4797690.1"/>
    </source>
</evidence>
<comment type="caution">
    <text evidence="1">The sequence shown here is derived from an EMBL/GenBank/DDBJ whole genome shotgun (WGS) entry which is preliminary data.</text>
</comment>
<dbReference type="Proteomes" id="UP001139199">
    <property type="component" value="Unassembled WGS sequence"/>
</dbReference>
<keyword evidence="2" id="KW-1185">Reference proteome</keyword>
<protein>
    <submittedName>
        <fullName evidence="1">Uncharacterized protein</fullName>
    </submittedName>
</protein>
<reference evidence="1" key="1">
    <citation type="submission" date="2021-10" db="EMBL/GenBank/DDBJ databases">
        <title>Tamlana sargassums sp. nov., and Tamlana laminarinivorans sp. nov., two new bacteria isolated from the brown alga.</title>
        <authorList>
            <person name="Li J."/>
        </authorList>
    </citation>
    <scope>NUCLEOTIDE SEQUENCE</scope>
    <source>
        <strain evidence="1">PT2-4</strain>
    </source>
</reference>
<proteinExistence type="predicted"/>
<name>A0A9X1HYL8_9FLAO</name>